<evidence type="ECO:0000313" key="3">
    <source>
        <dbReference type="Proteomes" id="UP000183208"/>
    </source>
</evidence>
<dbReference type="RefSeq" id="WP_074816942.1">
    <property type="nucleotide sequence ID" value="NZ_FNTI01000001.1"/>
</dbReference>
<keyword evidence="1" id="KW-0472">Membrane</keyword>
<sequence length="85" mass="8600">MLIILACLAGVLLGLTSNVVVLLPVTLAGALAYAFLSPGQGLGTAAAAILIAAVPLQAGFMLGLTGRDMVAQLWARLNVAQSKRV</sequence>
<evidence type="ECO:0000313" key="2">
    <source>
        <dbReference type="EMBL" id="SEC38268.1"/>
    </source>
</evidence>
<organism evidence="2 3">
    <name type="scientific">Bradyrhizobium lablabi</name>
    <dbReference type="NCBI Taxonomy" id="722472"/>
    <lineage>
        <taxon>Bacteria</taxon>
        <taxon>Pseudomonadati</taxon>
        <taxon>Pseudomonadota</taxon>
        <taxon>Alphaproteobacteria</taxon>
        <taxon>Hyphomicrobiales</taxon>
        <taxon>Nitrobacteraceae</taxon>
        <taxon>Bradyrhizobium</taxon>
    </lineage>
</organism>
<dbReference type="OrthoDB" id="8238905at2"/>
<dbReference type="AlphaFoldDB" id="A0A1H4S2I7"/>
<accession>A0A1H4S2I7</accession>
<name>A0A1H4S2I7_9BRAD</name>
<gene>
    <name evidence="2" type="ORF">SAMN05444171_1275</name>
</gene>
<proteinExistence type="predicted"/>
<dbReference type="EMBL" id="FNTI01000001">
    <property type="protein sequence ID" value="SEC38268.1"/>
    <property type="molecule type" value="Genomic_DNA"/>
</dbReference>
<evidence type="ECO:0000256" key="1">
    <source>
        <dbReference type="SAM" id="Phobius"/>
    </source>
</evidence>
<keyword evidence="1" id="KW-1133">Transmembrane helix</keyword>
<protein>
    <submittedName>
        <fullName evidence="2">Uncharacterized protein</fullName>
    </submittedName>
</protein>
<keyword evidence="1" id="KW-0812">Transmembrane</keyword>
<feature type="transmembrane region" description="Helical" evidence="1">
    <location>
        <begin position="42"/>
        <end position="64"/>
    </location>
</feature>
<dbReference type="Proteomes" id="UP000183208">
    <property type="component" value="Unassembled WGS sequence"/>
</dbReference>
<reference evidence="2 3" key="1">
    <citation type="submission" date="2016-10" db="EMBL/GenBank/DDBJ databases">
        <authorList>
            <person name="de Groot N.N."/>
        </authorList>
    </citation>
    <scope>NUCLEOTIDE SEQUENCE [LARGE SCALE GENOMIC DNA]</scope>
    <source>
        <strain evidence="2 3">GAS522</strain>
    </source>
</reference>